<feature type="compositionally biased region" description="Low complexity" evidence="1">
    <location>
        <begin position="56"/>
        <end position="67"/>
    </location>
</feature>
<evidence type="ECO:0000313" key="2">
    <source>
        <dbReference type="EMBL" id="SFD57332.1"/>
    </source>
</evidence>
<organism evidence="2 3">
    <name type="scientific">Paracidovorax konjaci</name>
    <dbReference type="NCBI Taxonomy" id="32040"/>
    <lineage>
        <taxon>Bacteria</taxon>
        <taxon>Pseudomonadati</taxon>
        <taxon>Pseudomonadota</taxon>
        <taxon>Betaproteobacteria</taxon>
        <taxon>Burkholderiales</taxon>
        <taxon>Comamonadaceae</taxon>
        <taxon>Paracidovorax</taxon>
    </lineage>
</organism>
<sequence>MSRHGARAAPEEGRAPPRRTATGQQANASARATDRRGPAPGGPFAGAARSTPLRTANGPRPGAFRPAAAPPEAPTTPAGKLLKEFQLTDLDRMTDAQLQSVVDFLGERPGSAVQAPLSQNWQRLRSSFNDHEIRALLTGKTSQVLDFLLTPAKAPEAAPARLVGMEQADALRTLRERGMSEEMLRAMKKDVFDQVKFGDLASGHALNAKYQAYVADDFTESATHKSYAKLLKSL</sequence>
<name>A0A1I1TFH0_9BURK</name>
<dbReference type="AlphaFoldDB" id="A0A1I1TFH0"/>
<evidence type="ECO:0000256" key="1">
    <source>
        <dbReference type="SAM" id="MobiDB-lite"/>
    </source>
</evidence>
<proteinExistence type="predicted"/>
<accession>A0A1I1TFH0</accession>
<protein>
    <submittedName>
        <fullName evidence="2">Uncharacterized protein</fullName>
    </submittedName>
</protein>
<feature type="compositionally biased region" description="Polar residues" evidence="1">
    <location>
        <begin position="21"/>
        <end position="30"/>
    </location>
</feature>
<feature type="region of interest" description="Disordered" evidence="1">
    <location>
        <begin position="1"/>
        <end position="77"/>
    </location>
</feature>
<reference evidence="3" key="1">
    <citation type="submission" date="2016-10" db="EMBL/GenBank/DDBJ databases">
        <authorList>
            <person name="Varghese N."/>
            <person name="Submissions S."/>
        </authorList>
    </citation>
    <scope>NUCLEOTIDE SEQUENCE [LARGE SCALE GENOMIC DNA]</scope>
    <source>
        <strain evidence="3">DSM 7481</strain>
    </source>
</reference>
<keyword evidence="3" id="KW-1185">Reference proteome</keyword>
<dbReference type="Proteomes" id="UP000199517">
    <property type="component" value="Unassembled WGS sequence"/>
</dbReference>
<gene>
    <name evidence="2" type="ORF">SAMN04489710_103328</name>
</gene>
<evidence type="ECO:0000313" key="3">
    <source>
        <dbReference type="Proteomes" id="UP000199517"/>
    </source>
</evidence>
<dbReference type="EMBL" id="FOMQ01000003">
    <property type="protein sequence ID" value="SFD57332.1"/>
    <property type="molecule type" value="Genomic_DNA"/>
</dbReference>